<evidence type="ECO:0000313" key="20">
    <source>
        <dbReference type="Proteomes" id="UP000199071"/>
    </source>
</evidence>
<comment type="cofactor">
    <cofactor evidence="1">
        <name>Mo-bis(molybdopterin guanine dinucleotide)</name>
        <dbReference type="ChEBI" id="CHEBI:60539"/>
    </cofactor>
</comment>
<dbReference type="SUPFAM" id="SSF50692">
    <property type="entry name" value="ADC-like"/>
    <property type="match status" value="1"/>
</dbReference>
<proteinExistence type="inferred from homology"/>
<dbReference type="PROSITE" id="PS00490">
    <property type="entry name" value="MOLYBDOPTERIN_PROK_2"/>
    <property type="match status" value="1"/>
</dbReference>
<dbReference type="InterPro" id="IPR006656">
    <property type="entry name" value="Mopterin_OxRdtase"/>
</dbReference>
<dbReference type="SMART" id="SM00926">
    <property type="entry name" value="Molybdop_Fe4S4"/>
    <property type="match status" value="1"/>
</dbReference>
<evidence type="ECO:0000256" key="5">
    <source>
        <dbReference type="ARBA" id="ARBA00012500"/>
    </source>
</evidence>
<dbReference type="Gene3D" id="4.10.1200.10">
    <property type="entry name" value="nitrate reductase tail"/>
    <property type="match status" value="1"/>
</dbReference>
<dbReference type="InterPro" id="IPR044906">
    <property type="entry name" value="Nitr_red_alph_N_sf"/>
</dbReference>
<keyword evidence="8" id="KW-0004">4Fe-4S</keyword>
<keyword evidence="10" id="KW-0479">Metal-binding</keyword>
<keyword evidence="9" id="KW-0500">Molybdenum</keyword>
<accession>A0A1G6C9I9</accession>
<dbReference type="CDD" id="cd02776">
    <property type="entry name" value="MopB_CT_Nitrate-R-NarG-like"/>
    <property type="match status" value="1"/>
</dbReference>
<keyword evidence="16" id="KW-0472">Membrane</keyword>
<protein>
    <recommendedName>
        <fullName evidence="5">nitrate reductase (quinone)</fullName>
        <ecNumber evidence="5">1.7.5.1</ecNumber>
    </recommendedName>
</protein>
<keyword evidence="11" id="KW-0249">Electron transport</keyword>
<dbReference type="GO" id="GO:0045333">
    <property type="term" value="P:cellular respiration"/>
    <property type="evidence" value="ECO:0007669"/>
    <property type="project" value="UniProtKB-ARBA"/>
</dbReference>
<dbReference type="FunFam" id="3.40.50.12440:FF:000001">
    <property type="entry name" value="Nitrate reductase subunit alpha"/>
    <property type="match status" value="1"/>
</dbReference>
<feature type="domain" description="4Fe-4S Mo/W bis-MGD-type" evidence="18">
    <location>
        <begin position="43"/>
        <end position="107"/>
    </location>
</feature>
<evidence type="ECO:0000256" key="9">
    <source>
        <dbReference type="ARBA" id="ARBA00022505"/>
    </source>
</evidence>
<keyword evidence="20" id="KW-1185">Reference proteome</keyword>
<evidence type="ECO:0000256" key="1">
    <source>
        <dbReference type="ARBA" id="ARBA00001942"/>
    </source>
</evidence>
<evidence type="ECO:0000256" key="14">
    <source>
        <dbReference type="ARBA" id="ARBA00023014"/>
    </source>
</evidence>
<comment type="similarity">
    <text evidence="4">Belongs to the prokaryotic molybdopterin-containing oxidoreductase family.</text>
</comment>
<dbReference type="SUPFAM" id="SSF53706">
    <property type="entry name" value="Formate dehydrogenase/DMSO reductase, domains 1-3"/>
    <property type="match status" value="1"/>
</dbReference>
<dbReference type="PANTHER" id="PTHR43105">
    <property type="entry name" value="RESPIRATORY NITRATE REDUCTASE"/>
    <property type="match status" value="1"/>
</dbReference>
<keyword evidence="6" id="KW-0813">Transport</keyword>
<dbReference type="Proteomes" id="UP000199071">
    <property type="component" value="Unassembled WGS sequence"/>
</dbReference>
<dbReference type="Pfam" id="PF14710">
    <property type="entry name" value="Nitr_red_alph_N"/>
    <property type="match status" value="1"/>
</dbReference>
<comment type="cofactor">
    <cofactor evidence="2">
        <name>[4Fe-4S] cluster</name>
        <dbReference type="ChEBI" id="CHEBI:49883"/>
    </cofactor>
</comment>
<evidence type="ECO:0000256" key="11">
    <source>
        <dbReference type="ARBA" id="ARBA00022982"/>
    </source>
</evidence>
<evidence type="ECO:0000256" key="8">
    <source>
        <dbReference type="ARBA" id="ARBA00022485"/>
    </source>
</evidence>
<evidence type="ECO:0000256" key="13">
    <source>
        <dbReference type="ARBA" id="ARBA00023004"/>
    </source>
</evidence>
<dbReference type="InterPro" id="IPR028189">
    <property type="entry name" value="Nitr_red_alph_N"/>
</dbReference>
<dbReference type="EC" id="1.7.5.1" evidence="5"/>
<dbReference type="EMBL" id="FMXQ01000004">
    <property type="protein sequence ID" value="SDB29555.1"/>
    <property type="molecule type" value="Genomic_DNA"/>
</dbReference>
<dbReference type="GO" id="GO:0043546">
    <property type="term" value="F:molybdopterin cofactor binding"/>
    <property type="evidence" value="ECO:0007669"/>
    <property type="project" value="InterPro"/>
</dbReference>
<dbReference type="Pfam" id="PF00384">
    <property type="entry name" value="Molybdopterin"/>
    <property type="match status" value="1"/>
</dbReference>
<dbReference type="PANTHER" id="PTHR43105:SF2">
    <property type="entry name" value="RESPIRATORY NITRATE REDUCTASE 2 ALPHA CHAIN"/>
    <property type="match status" value="1"/>
</dbReference>
<dbReference type="NCBIfam" id="TIGR01580">
    <property type="entry name" value="narG"/>
    <property type="match status" value="1"/>
</dbReference>
<evidence type="ECO:0000256" key="10">
    <source>
        <dbReference type="ARBA" id="ARBA00022723"/>
    </source>
</evidence>
<dbReference type="STRING" id="665467.SAMN02982931_02229"/>
<comment type="subcellular location">
    <subcellularLocation>
        <location evidence="3">Cell membrane</location>
        <topology evidence="3">Peripheral membrane protein</topology>
    </subcellularLocation>
</comment>
<evidence type="ECO:0000256" key="3">
    <source>
        <dbReference type="ARBA" id="ARBA00004202"/>
    </source>
</evidence>
<evidence type="ECO:0000256" key="6">
    <source>
        <dbReference type="ARBA" id="ARBA00022448"/>
    </source>
</evidence>
<dbReference type="GO" id="GO:0160182">
    <property type="term" value="F:nitrate reductase (quinone) activity"/>
    <property type="evidence" value="ECO:0007669"/>
    <property type="project" value="UniProtKB-EC"/>
</dbReference>
<gene>
    <name evidence="19" type="ORF">SAMN02982931_02229</name>
</gene>
<dbReference type="Pfam" id="PF01568">
    <property type="entry name" value="Molydop_binding"/>
    <property type="match status" value="1"/>
</dbReference>
<evidence type="ECO:0000313" key="19">
    <source>
        <dbReference type="EMBL" id="SDB29555.1"/>
    </source>
</evidence>
<reference evidence="19 20" key="1">
    <citation type="submission" date="2016-10" db="EMBL/GenBank/DDBJ databases">
        <authorList>
            <person name="de Groot N.N."/>
        </authorList>
    </citation>
    <scope>NUCLEOTIDE SEQUENCE [LARGE SCALE GENOMIC DNA]</scope>
    <source>
        <strain evidence="19 20">ATCC 35022</strain>
    </source>
</reference>
<keyword evidence="13" id="KW-0408">Iron</keyword>
<keyword evidence="15" id="KW-0534">Nitrate assimilation</keyword>
<dbReference type="Gene3D" id="3.40.50.12440">
    <property type="match status" value="1"/>
</dbReference>
<keyword evidence="14" id="KW-0411">Iron-sulfur</keyword>
<dbReference type="InterPro" id="IPR006468">
    <property type="entry name" value="NarG"/>
</dbReference>
<evidence type="ECO:0000256" key="17">
    <source>
        <dbReference type="ARBA" id="ARBA00048294"/>
    </source>
</evidence>
<dbReference type="GO" id="GO:0009325">
    <property type="term" value="C:nitrate reductase complex"/>
    <property type="evidence" value="ECO:0007669"/>
    <property type="project" value="InterPro"/>
</dbReference>
<evidence type="ECO:0000256" key="7">
    <source>
        <dbReference type="ARBA" id="ARBA00022475"/>
    </source>
</evidence>
<dbReference type="InterPro" id="IPR006963">
    <property type="entry name" value="Mopterin_OxRdtase_4Fe-4S_dom"/>
</dbReference>
<dbReference type="InterPro" id="IPR050123">
    <property type="entry name" value="Prok_molybdopt-oxidoreductase"/>
</dbReference>
<keyword evidence="12" id="KW-0560">Oxidoreductase</keyword>
<dbReference type="GO" id="GO:0051539">
    <property type="term" value="F:4 iron, 4 sulfur cluster binding"/>
    <property type="evidence" value="ECO:0007669"/>
    <property type="project" value="UniProtKB-KW"/>
</dbReference>
<dbReference type="GO" id="GO:0005886">
    <property type="term" value="C:plasma membrane"/>
    <property type="evidence" value="ECO:0007669"/>
    <property type="project" value="UniProtKB-SubCell"/>
</dbReference>
<dbReference type="InterPro" id="IPR009010">
    <property type="entry name" value="Asp_de-COase-like_dom_sf"/>
</dbReference>
<evidence type="ECO:0000256" key="12">
    <source>
        <dbReference type="ARBA" id="ARBA00023002"/>
    </source>
</evidence>
<dbReference type="GO" id="GO:0046872">
    <property type="term" value="F:metal ion binding"/>
    <property type="evidence" value="ECO:0007669"/>
    <property type="project" value="UniProtKB-KW"/>
</dbReference>
<evidence type="ECO:0000256" key="4">
    <source>
        <dbReference type="ARBA" id="ARBA00010312"/>
    </source>
</evidence>
<name>A0A1G6C9I9_9HYPH</name>
<keyword evidence="7" id="KW-1003">Cell membrane</keyword>
<evidence type="ECO:0000256" key="16">
    <source>
        <dbReference type="ARBA" id="ARBA00023136"/>
    </source>
</evidence>
<organism evidence="19 20">
    <name type="scientific">Bauldia litoralis</name>
    <dbReference type="NCBI Taxonomy" id="665467"/>
    <lineage>
        <taxon>Bacteria</taxon>
        <taxon>Pseudomonadati</taxon>
        <taxon>Pseudomonadota</taxon>
        <taxon>Alphaproteobacteria</taxon>
        <taxon>Hyphomicrobiales</taxon>
        <taxon>Kaistiaceae</taxon>
        <taxon>Bauldia</taxon>
    </lineage>
</organism>
<dbReference type="RefSeq" id="WP_090876505.1">
    <property type="nucleotide sequence ID" value="NZ_FMXQ01000004.1"/>
</dbReference>
<dbReference type="InterPro" id="IPR037943">
    <property type="entry name" value="MopB_CT_Nitrate-R-NarG-like"/>
</dbReference>
<sequence>MSHFLDRLTFFNRVTEDFADGHGIVTHEDRRWEDGYRKRWQHDKIVRSTHGVNCTGSCSWKIYVKGGIVTWETQQTDYPRTRPDLPNHEPRGCARGASYSWYLYSANRVKYPLVRSRLLRLWREARVSMTPVAAWKSIVETPAKRASYVEKRGLGGFVRADWDEVNEIIAASNAYTVKTHGPDRVFGFSPIPAMSMVSYAAGSRYLSLLGGVCMSFYDWYCDLPPASPQTWGEQTDVPESADWYNSSFLILWGSNVPQTRTPDAHFYTEARYKGAKSVVICPDYSEASKFADLWMSPKQGTDAALGMAMGHVILREFHVDRQVPYFQDYARQYTDMPMLVRLVKQGEHYVPERFLRASDLADCKETNNPEWKTLAIDETTDTIVVPQGSVGFRWGEKGKWNLEEKAGDGSDTKLRLSLADVQDDALPAGFPYFGNREHDHFLGTDHPDVLLRNVPVKRLQLAEGEAVVASVFDLFLANYGVDRSLGGEHLAADYDEVAPYTPAWAETISGVPRDQIITTAREFARNAEKTNGRSMVILGAGLNHWYHMDMNYRGIINMLVMCGCVGQSGGGWSHYVGQEKLRPQTGWLPLAFGLDWGRPPRQMNSTSAFYAHSDQWRYETLDVSEILSPTAPSGPWEGALIDYNVRAERMGWLPSAPQLETNPLEVSKQAAAAGMEAKDFVAKGLKSGDLKLSCDDPDNPKNWPRNMFIWRSNLLGASGKGHEYFLKHLLGTSHGVMGKNLGEDGKTKPSEVVWHEEAPEGKLDLLVTLDFRMSTTCMYSDIVLPTATWYEKNDLNTSDMHPFIHPLTSAVEPAWGSRSDWDIYKGIAEAFSRVSAEVLGVEKDVVLTPIMHDTAGEIAQPFDVKDWKTGEIDPIPGKTMPAVTVVERDYPNLYKRFTSLGPLMQKLGNGGKGMSWNTEHEVDFLKSLNGEVLDEGVSKGLARIETDIDACEVILSLAPETNGEVAVKAWASLGGFTGREHTHLAIHKEDEKIRFRDIVAQPRKIISSPIWSGLESEKVCYNAGYTNVHELIPWRTLTGRQQLYQDHLWMRAFGEGFCVYRPPIDTKSVNPVIDRKPNGNAPIVLNFITPHQKWGIHSTYTDNLLMLTLSRGGPCVWINETDAKSVGIVDNDWIEAFNSNGALVARAVVSQRVKAGMCMMYHAQEKIVNVPGSEQTGMRGGIHNSVTRTVLKPTHMIGGYAQQSWGFNYYGTVGSNRDEFVIVRKMAKVDWLDKPSADQPAPVEA</sequence>
<dbReference type="InterPro" id="IPR006655">
    <property type="entry name" value="Mopterin_OxRdtase_prok_CS"/>
</dbReference>
<evidence type="ECO:0000256" key="15">
    <source>
        <dbReference type="ARBA" id="ARBA00023063"/>
    </source>
</evidence>
<dbReference type="OrthoDB" id="9759518at2"/>
<evidence type="ECO:0000259" key="18">
    <source>
        <dbReference type="PROSITE" id="PS51669"/>
    </source>
</evidence>
<dbReference type="AlphaFoldDB" id="A0A1G6C9I9"/>
<evidence type="ECO:0000256" key="2">
    <source>
        <dbReference type="ARBA" id="ARBA00001966"/>
    </source>
</evidence>
<dbReference type="CDD" id="cd02750">
    <property type="entry name" value="MopB_Nitrate-R-NarG-like"/>
    <property type="match status" value="1"/>
</dbReference>
<dbReference type="GO" id="GO:0042128">
    <property type="term" value="P:nitrate assimilation"/>
    <property type="evidence" value="ECO:0007669"/>
    <property type="project" value="UniProtKB-KW"/>
</dbReference>
<comment type="catalytic activity">
    <reaction evidence="17">
        <text>nitrate + a quinol = a quinone + nitrite + H2O</text>
        <dbReference type="Rhea" id="RHEA:56144"/>
        <dbReference type="ChEBI" id="CHEBI:15377"/>
        <dbReference type="ChEBI" id="CHEBI:16301"/>
        <dbReference type="ChEBI" id="CHEBI:17632"/>
        <dbReference type="ChEBI" id="CHEBI:24646"/>
        <dbReference type="ChEBI" id="CHEBI:132124"/>
        <dbReference type="EC" id="1.7.5.1"/>
    </reaction>
</comment>
<dbReference type="InterPro" id="IPR006657">
    <property type="entry name" value="MoPterin_dinucl-bd_dom"/>
</dbReference>
<dbReference type="PROSITE" id="PS51669">
    <property type="entry name" value="4FE4S_MOW_BIS_MGD"/>
    <property type="match status" value="1"/>
</dbReference>